<reference evidence="2" key="2">
    <citation type="submission" date="2016-02" db="EMBL/GenBank/DDBJ databases">
        <title>Draft genome sequence of five rapidly growing Mycobacterium species.</title>
        <authorList>
            <person name="Katahira K."/>
            <person name="Gotou Y."/>
            <person name="Iida K."/>
            <person name="Ogura Y."/>
            <person name="Hayashi T."/>
        </authorList>
    </citation>
    <scope>NUCLEOTIDE SEQUENCE [LARGE SCALE GENOMIC DNA]</scope>
    <source>
        <strain evidence="2">JCM15298</strain>
    </source>
</reference>
<accession>A0A100W7T6</accession>
<evidence type="ECO:0000313" key="2">
    <source>
        <dbReference type="Proteomes" id="UP000069443"/>
    </source>
</evidence>
<dbReference type="AlphaFoldDB" id="A0A100W7T6"/>
<comment type="caution">
    <text evidence="1">The sequence shown here is derived from an EMBL/GenBank/DDBJ whole genome shotgun (WGS) entry which is preliminary data.</text>
</comment>
<dbReference type="STRING" id="228230.RMCC_0184"/>
<organism evidence="1 2">
    <name type="scientific">Mycolicibacterium canariasense</name>
    <name type="common">Mycobacterium canariasense</name>
    <dbReference type="NCBI Taxonomy" id="228230"/>
    <lineage>
        <taxon>Bacteria</taxon>
        <taxon>Bacillati</taxon>
        <taxon>Actinomycetota</taxon>
        <taxon>Actinomycetes</taxon>
        <taxon>Mycobacteriales</taxon>
        <taxon>Mycobacteriaceae</taxon>
        <taxon>Mycolicibacterium</taxon>
    </lineage>
</organism>
<gene>
    <name evidence="1" type="ORF">RMCC_0184</name>
</gene>
<protein>
    <submittedName>
        <fullName evidence="1">Molybdopterin oxidoreductase</fullName>
    </submittedName>
</protein>
<keyword evidence="2" id="KW-1185">Reference proteome</keyword>
<proteinExistence type="predicted"/>
<sequence>MSKTDKTRPWRVQINDAPGMRAAHMCTGIRRLHVTAACDLPTDPWTYADTVCRWEPAREPVPHWKMFSDTGYRQTARRAWFSAERAAQRTILRDLTRQANSRGEINEDRVDNRQTHRYCEYTGGWWD</sequence>
<reference evidence="2" key="1">
    <citation type="journal article" date="2016" name="Genome Announc.">
        <title>Draft Genome Sequences of Five Rapidly Growing Mycobacterium Species, M. thermoresistibile, M. fortuitum subsp. acetamidolyticum, M. canariasense, M. brisbanense, and M. novocastrense.</title>
        <authorList>
            <person name="Katahira K."/>
            <person name="Ogura Y."/>
            <person name="Gotoh Y."/>
            <person name="Hayashi T."/>
        </authorList>
    </citation>
    <scope>NUCLEOTIDE SEQUENCE [LARGE SCALE GENOMIC DNA]</scope>
    <source>
        <strain evidence="2">JCM15298</strain>
    </source>
</reference>
<dbReference type="EMBL" id="BCSY01000008">
    <property type="protein sequence ID" value="GAS93218.1"/>
    <property type="molecule type" value="Genomic_DNA"/>
</dbReference>
<dbReference type="RefSeq" id="WP_036439595.1">
    <property type="nucleotide sequence ID" value="NZ_CATORR010000057.1"/>
</dbReference>
<evidence type="ECO:0000313" key="1">
    <source>
        <dbReference type="EMBL" id="GAS93218.1"/>
    </source>
</evidence>
<name>A0A100W7T6_MYCCR</name>
<dbReference type="Proteomes" id="UP000069443">
    <property type="component" value="Unassembled WGS sequence"/>
</dbReference>